<feature type="region of interest" description="Disordered" evidence="1">
    <location>
        <begin position="261"/>
        <end position="283"/>
    </location>
</feature>
<keyword evidence="3" id="KW-1185">Reference proteome</keyword>
<reference evidence="2" key="1">
    <citation type="submission" date="2021-12" db="EMBL/GenBank/DDBJ databases">
        <authorList>
            <person name="King R."/>
        </authorList>
    </citation>
    <scope>NUCLEOTIDE SEQUENCE</scope>
</reference>
<sequence length="283" mass="32095">MHSRAKSREDQIIPEPNLEACPGPIWFTFTLILGATTELYDQTKVLLRKSFITGVSSLSPQMIRSILKSKYFGPAIEKILPVAKFPIPANFHDDVNGIFLRLVLSQDDGMMNLEMIALVARHLHVVRHDGQIDYYVSMFRLMLEGGKRFCKDRSGLMRKKMAGISASLHRNDPKLWVNYPRRVFKSVGKCFGRQEPDNVHDMARGYWLRLVKSSREGELFVAVIKAVGNNVTQYSEARTNHFQSAAAFLIESSKRGISVWGIGRNRGPSPNRKPNRAPPSSYF</sequence>
<evidence type="ECO:0000256" key="1">
    <source>
        <dbReference type="SAM" id="MobiDB-lite"/>
    </source>
</evidence>
<name>A0A9P0EXU1_BEMTA</name>
<evidence type="ECO:0000313" key="2">
    <source>
        <dbReference type="EMBL" id="CAH0383468.1"/>
    </source>
</evidence>
<organism evidence="2 3">
    <name type="scientific">Bemisia tabaci</name>
    <name type="common">Sweetpotato whitefly</name>
    <name type="synonym">Aleurodes tabaci</name>
    <dbReference type="NCBI Taxonomy" id="7038"/>
    <lineage>
        <taxon>Eukaryota</taxon>
        <taxon>Metazoa</taxon>
        <taxon>Ecdysozoa</taxon>
        <taxon>Arthropoda</taxon>
        <taxon>Hexapoda</taxon>
        <taxon>Insecta</taxon>
        <taxon>Pterygota</taxon>
        <taxon>Neoptera</taxon>
        <taxon>Paraneoptera</taxon>
        <taxon>Hemiptera</taxon>
        <taxon>Sternorrhyncha</taxon>
        <taxon>Aleyrodoidea</taxon>
        <taxon>Aleyrodidae</taxon>
        <taxon>Aleyrodinae</taxon>
        <taxon>Bemisia</taxon>
    </lineage>
</organism>
<proteinExistence type="predicted"/>
<accession>A0A9P0EXU1</accession>
<evidence type="ECO:0000313" key="3">
    <source>
        <dbReference type="Proteomes" id="UP001152759"/>
    </source>
</evidence>
<dbReference type="Proteomes" id="UP001152759">
    <property type="component" value="Chromosome 10"/>
</dbReference>
<dbReference type="AlphaFoldDB" id="A0A9P0EXU1"/>
<dbReference type="EMBL" id="OU963871">
    <property type="protein sequence ID" value="CAH0383468.1"/>
    <property type="molecule type" value="Genomic_DNA"/>
</dbReference>
<gene>
    <name evidence="2" type="ORF">BEMITA_LOCUS2916</name>
</gene>
<protein>
    <submittedName>
        <fullName evidence="2">Uncharacterized protein</fullName>
    </submittedName>
</protein>